<dbReference type="EMBL" id="SMMG02000013">
    <property type="protein sequence ID" value="KAA3453822.1"/>
    <property type="molecule type" value="Genomic_DNA"/>
</dbReference>
<dbReference type="Proteomes" id="UP000325315">
    <property type="component" value="Unassembled WGS sequence"/>
</dbReference>
<dbReference type="Pfam" id="PF13966">
    <property type="entry name" value="zf-RVT"/>
    <property type="match status" value="1"/>
</dbReference>
<name>A0A5B6UCD5_9ROSI</name>
<gene>
    <name evidence="2" type="ORF">EPI10_009814</name>
</gene>
<dbReference type="InterPro" id="IPR052929">
    <property type="entry name" value="RNase_H-like_EbsB-rel"/>
</dbReference>
<proteinExistence type="predicted"/>
<reference evidence="3" key="1">
    <citation type="journal article" date="2019" name="Plant Biotechnol. J.">
        <title>Genome sequencing of the Australian wild diploid species Gossypium australe highlights disease resistance and delayed gland morphogenesis.</title>
        <authorList>
            <person name="Cai Y."/>
            <person name="Cai X."/>
            <person name="Wang Q."/>
            <person name="Wang P."/>
            <person name="Zhang Y."/>
            <person name="Cai C."/>
            <person name="Xu Y."/>
            <person name="Wang K."/>
            <person name="Zhou Z."/>
            <person name="Wang C."/>
            <person name="Geng S."/>
            <person name="Li B."/>
            <person name="Dong Q."/>
            <person name="Hou Y."/>
            <person name="Wang H."/>
            <person name="Ai P."/>
            <person name="Liu Z."/>
            <person name="Yi F."/>
            <person name="Sun M."/>
            <person name="An G."/>
            <person name="Cheng J."/>
            <person name="Zhang Y."/>
            <person name="Shi Q."/>
            <person name="Xie Y."/>
            <person name="Shi X."/>
            <person name="Chang Y."/>
            <person name="Huang F."/>
            <person name="Chen Y."/>
            <person name="Hong S."/>
            <person name="Mi L."/>
            <person name="Sun Q."/>
            <person name="Zhang L."/>
            <person name="Zhou B."/>
            <person name="Peng R."/>
            <person name="Zhang X."/>
            <person name="Liu F."/>
        </authorList>
    </citation>
    <scope>NUCLEOTIDE SEQUENCE [LARGE SCALE GENOMIC DNA]</scope>
    <source>
        <strain evidence="3">cv. PA1801</strain>
    </source>
</reference>
<evidence type="ECO:0000313" key="3">
    <source>
        <dbReference type="Proteomes" id="UP000325315"/>
    </source>
</evidence>
<dbReference type="OrthoDB" id="1752229at2759"/>
<keyword evidence="3" id="KW-1185">Reference proteome</keyword>
<protein>
    <submittedName>
        <fullName evidence="2">Ribonuclease H-like superfamily protein</fullName>
    </submittedName>
</protein>
<dbReference type="InterPro" id="IPR026960">
    <property type="entry name" value="RVT-Znf"/>
</dbReference>
<accession>A0A5B6UCD5</accession>
<feature type="domain" description="Reverse transcriptase zinc-binding" evidence="1">
    <location>
        <begin position="127"/>
        <end position="217"/>
    </location>
</feature>
<dbReference type="AlphaFoldDB" id="A0A5B6UCD5"/>
<organism evidence="2 3">
    <name type="scientific">Gossypium australe</name>
    <dbReference type="NCBI Taxonomy" id="47621"/>
    <lineage>
        <taxon>Eukaryota</taxon>
        <taxon>Viridiplantae</taxon>
        <taxon>Streptophyta</taxon>
        <taxon>Embryophyta</taxon>
        <taxon>Tracheophyta</taxon>
        <taxon>Spermatophyta</taxon>
        <taxon>Magnoliopsida</taxon>
        <taxon>eudicotyledons</taxon>
        <taxon>Gunneridae</taxon>
        <taxon>Pentapetalae</taxon>
        <taxon>rosids</taxon>
        <taxon>malvids</taxon>
        <taxon>Malvales</taxon>
        <taxon>Malvaceae</taxon>
        <taxon>Malvoideae</taxon>
        <taxon>Gossypium</taxon>
    </lineage>
</organism>
<dbReference type="PANTHER" id="PTHR47074:SF61">
    <property type="entry name" value="RNASE H TYPE-1 DOMAIN-CONTAINING PROTEIN"/>
    <property type="match status" value="1"/>
</dbReference>
<dbReference type="PANTHER" id="PTHR47074">
    <property type="entry name" value="BNAC02G40300D PROTEIN"/>
    <property type="match status" value="1"/>
</dbReference>
<evidence type="ECO:0000259" key="1">
    <source>
        <dbReference type="Pfam" id="PF13966"/>
    </source>
</evidence>
<comment type="caution">
    <text evidence="2">The sequence shown here is derived from an EMBL/GenBank/DDBJ whole genome shotgun (WGS) entry which is preliminary data.</text>
</comment>
<evidence type="ECO:0000313" key="2">
    <source>
        <dbReference type="EMBL" id="KAA3453822.1"/>
    </source>
</evidence>
<sequence>MAKYFLNDQFLNSRLGNSSSYTWKSIWAVKDVLTKGLCWRVGTGINISINDDAWVPDAINFRLSSVVNSMRDLKVNALIDNTERIWKMELIKNTFSEEDAGKILRIPLARAPHDDFLVWGGEASGEFSVCSAYKLLQISDENPRAYALQTIYRKFYKKLWLLNLLTKIKITIWRFSWNYLPTKYRKLATNSSCPRCGERAETINHLFRECPVTVEVWTMLSLQNILIAANMDFVQWLTWVFEQLTPQLDGLENRKLVNTRENRSWSCLPREFIKINFDGAYDGKNNFSASGIVVRNEEGLVILSCSETHQGVASAFAAEAVVCRKAVRVGFENK</sequence>